<evidence type="ECO:0000256" key="7">
    <source>
        <dbReference type="ARBA" id="ARBA00047473"/>
    </source>
</evidence>
<keyword evidence="11" id="KW-1185">Reference proteome</keyword>
<comment type="similarity">
    <text evidence="2 8">Belongs to the UDP-glucose/GDP-mannose dehydrogenase family.</text>
</comment>
<dbReference type="InterPro" id="IPR008927">
    <property type="entry name" value="6-PGluconate_DH-like_C_sf"/>
</dbReference>
<protein>
    <recommendedName>
        <fullName evidence="4 8">UDP-glucose 6-dehydrogenase</fullName>
        <ecNumber evidence="3 8">1.1.1.22</ecNumber>
    </recommendedName>
</protein>
<accession>A0ABT8C2Q1</accession>
<organism evidence="10 11">
    <name type="scientific">Vibrio ostreicida</name>
    <dbReference type="NCBI Taxonomy" id="526588"/>
    <lineage>
        <taxon>Bacteria</taxon>
        <taxon>Pseudomonadati</taxon>
        <taxon>Pseudomonadota</taxon>
        <taxon>Gammaproteobacteria</taxon>
        <taxon>Vibrionales</taxon>
        <taxon>Vibrionaceae</taxon>
        <taxon>Vibrio</taxon>
    </lineage>
</organism>
<dbReference type="Pfam" id="PF03720">
    <property type="entry name" value="UDPG_MGDP_dh_C"/>
    <property type="match status" value="1"/>
</dbReference>
<comment type="catalytic activity">
    <reaction evidence="7 8">
        <text>UDP-alpha-D-glucose + 2 NAD(+) + H2O = UDP-alpha-D-glucuronate + 2 NADH + 3 H(+)</text>
        <dbReference type="Rhea" id="RHEA:23596"/>
        <dbReference type="ChEBI" id="CHEBI:15377"/>
        <dbReference type="ChEBI" id="CHEBI:15378"/>
        <dbReference type="ChEBI" id="CHEBI:57540"/>
        <dbReference type="ChEBI" id="CHEBI:57945"/>
        <dbReference type="ChEBI" id="CHEBI:58052"/>
        <dbReference type="ChEBI" id="CHEBI:58885"/>
        <dbReference type="EC" id="1.1.1.22"/>
    </reaction>
</comment>
<evidence type="ECO:0000313" key="10">
    <source>
        <dbReference type="EMBL" id="MDN3612485.1"/>
    </source>
</evidence>
<sequence>MKIVIFGTGYVGLVQAAVLSDSGHSVCCIDVDQDRVESLTAAIIPIYEPGLEKLVTESVAAGRLRFTTDADTELNQADVIFIAVGTPEEQDGSADLTYVLNVATEIGQILERDQVVINKSTVPVGTAHSVESEIRRQLNRRGLEAIDVPVLSNPEFLKEGTAVSDCMRPDRIIVGIDKSTPRYALLKEMVRELYVPFNRNHEKLVFMGVKSAELTKYAANSLLATKISFMNEMANIAERTGANIEDVRKGIGSDERIGYHFIYPGCGYGGSCFPKDLKALIKTAEEFGYSSNILKAVENVNFYQKQKLFDLIQSHFGGVDQLKDKTFAVWGLSFKPCTDDMREAPSRVVMESLWQAGAKVQAYDPKAMEQAQRIYGACRQLSLMGTKEAALIDADGLIICTEWQNFKAPDFDFIHQSLKSAVIFDGRNLYDPERLHKKGIQYYSIGRA</sequence>
<dbReference type="InterPro" id="IPR036291">
    <property type="entry name" value="NAD(P)-bd_dom_sf"/>
</dbReference>
<dbReference type="Pfam" id="PF00984">
    <property type="entry name" value="UDPG_MGDP_dh"/>
    <property type="match status" value="1"/>
</dbReference>
<reference evidence="11" key="1">
    <citation type="journal article" date="2019" name="Int. J. Syst. Evol. Microbiol.">
        <title>The Global Catalogue of Microorganisms (GCM) 10K type strain sequencing project: providing services to taxonomists for standard genome sequencing and annotation.</title>
        <authorList>
            <consortium name="The Broad Institute Genomics Platform"/>
            <consortium name="The Broad Institute Genome Sequencing Center for Infectious Disease"/>
            <person name="Wu L."/>
            <person name="Ma J."/>
        </authorList>
    </citation>
    <scope>NUCLEOTIDE SEQUENCE [LARGE SCALE GENOMIC DNA]</scope>
    <source>
        <strain evidence="11">CECT 7398</strain>
    </source>
</reference>
<evidence type="ECO:0000256" key="8">
    <source>
        <dbReference type="PIRNR" id="PIRNR000124"/>
    </source>
</evidence>
<feature type="domain" description="UDP-glucose/GDP-mannose dehydrogenase C-terminal" evidence="9">
    <location>
        <begin position="328"/>
        <end position="432"/>
    </location>
</feature>
<dbReference type="RefSeq" id="WP_076589279.1">
    <property type="nucleotide sequence ID" value="NZ_JABEYA020000015.1"/>
</dbReference>
<evidence type="ECO:0000256" key="6">
    <source>
        <dbReference type="ARBA" id="ARBA00023027"/>
    </source>
</evidence>
<evidence type="ECO:0000256" key="5">
    <source>
        <dbReference type="ARBA" id="ARBA00023002"/>
    </source>
</evidence>
<name>A0ABT8C2Q1_9VIBR</name>
<dbReference type="InterPro" id="IPR028357">
    <property type="entry name" value="UDPglc_DH_bac"/>
</dbReference>
<dbReference type="InterPro" id="IPR036220">
    <property type="entry name" value="UDP-Glc/GDP-Man_DH_C_sf"/>
</dbReference>
<proteinExistence type="inferred from homology"/>
<keyword evidence="5 8" id="KW-0560">Oxidoreductase</keyword>
<dbReference type="PANTHER" id="PTHR43750">
    <property type="entry name" value="UDP-GLUCOSE 6-DEHYDROGENASE TUAD"/>
    <property type="match status" value="1"/>
</dbReference>
<dbReference type="InterPro" id="IPR017476">
    <property type="entry name" value="UDP-Glc/GDP-Man"/>
</dbReference>
<dbReference type="SUPFAM" id="SSF52413">
    <property type="entry name" value="UDP-glucose/GDP-mannose dehydrogenase C-terminal domain"/>
    <property type="match status" value="1"/>
</dbReference>
<evidence type="ECO:0000313" key="11">
    <source>
        <dbReference type="Proteomes" id="UP001238540"/>
    </source>
</evidence>
<evidence type="ECO:0000259" key="9">
    <source>
        <dbReference type="SMART" id="SM00984"/>
    </source>
</evidence>
<dbReference type="SMART" id="SM00984">
    <property type="entry name" value="UDPG_MGDP_dh_C"/>
    <property type="match status" value="1"/>
</dbReference>
<dbReference type="Proteomes" id="UP001238540">
    <property type="component" value="Unassembled WGS sequence"/>
</dbReference>
<dbReference type="InterPro" id="IPR014027">
    <property type="entry name" value="UDP-Glc/GDP-Man_DH_C"/>
</dbReference>
<dbReference type="PANTHER" id="PTHR43750:SF3">
    <property type="entry name" value="UDP-GLUCOSE 6-DEHYDROGENASE TUAD"/>
    <property type="match status" value="1"/>
</dbReference>
<dbReference type="EMBL" id="JAUFQC010000027">
    <property type="protein sequence ID" value="MDN3612485.1"/>
    <property type="molecule type" value="Genomic_DNA"/>
</dbReference>
<dbReference type="GO" id="GO:0016491">
    <property type="term" value="F:oxidoreductase activity"/>
    <property type="evidence" value="ECO:0007669"/>
    <property type="project" value="UniProtKB-KW"/>
</dbReference>
<evidence type="ECO:0000256" key="1">
    <source>
        <dbReference type="ARBA" id="ARBA00004701"/>
    </source>
</evidence>
<dbReference type="NCBIfam" id="TIGR03026">
    <property type="entry name" value="NDP-sugDHase"/>
    <property type="match status" value="1"/>
</dbReference>
<dbReference type="SUPFAM" id="SSF48179">
    <property type="entry name" value="6-phosphogluconate dehydrogenase C-terminal domain-like"/>
    <property type="match status" value="1"/>
</dbReference>
<gene>
    <name evidence="10" type="ORF">QWZ16_23065</name>
</gene>
<dbReference type="Pfam" id="PF03721">
    <property type="entry name" value="UDPG_MGDP_dh_N"/>
    <property type="match status" value="1"/>
</dbReference>
<dbReference type="Gene3D" id="3.40.50.720">
    <property type="entry name" value="NAD(P)-binding Rossmann-like Domain"/>
    <property type="match status" value="2"/>
</dbReference>
<dbReference type="EC" id="1.1.1.22" evidence="3 8"/>
<comment type="pathway">
    <text evidence="1">Nucleotide-sugar biosynthesis; UDP-alpha-D-glucuronate biosynthesis; UDP-alpha-D-glucuronate from UDP-alpha-D-glucose: step 1/1.</text>
</comment>
<evidence type="ECO:0000256" key="4">
    <source>
        <dbReference type="ARBA" id="ARBA00015132"/>
    </source>
</evidence>
<dbReference type="InterPro" id="IPR001732">
    <property type="entry name" value="UDP-Glc/GDP-Man_DH_N"/>
</dbReference>
<dbReference type="SUPFAM" id="SSF51735">
    <property type="entry name" value="NAD(P)-binding Rossmann-fold domains"/>
    <property type="match status" value="1"/>
</dbReference>
<comment type="caution">
    <text evidence="10">The sequence shown here is derived from an EMBL/GenBank/DDBJ whole genome shotgun (WGS) entry which is preliminary data.</text>
</comment>
<keyword evidence="6 8" id="KW-0520">NAD</keyword>
<dbReference type="PIRSF" id="PIRSF500134">
    <property type="entry name" value="UDPglc_DH_bac"/>
    <property type="match status" value="1"/>
</dbReference>
<evidence type="ECO:0000256" key="3">
    <source>
        <dbReference type="ARBA" id="ARBA00012954"/>
    </source>
</evidence>
<dbReference type="Gene3D" id="1.20.5.100">
    <property type="entry name" value="Cytochrome c1, transmembrane anchor, C-terminal"/>
    <property type="match status" value="1"/>
</dbReference>
<dbReference type="InterPro" id="IPR014026">
    <property type="entry name" value="UDP-Glc/GDP-Man_DH_dimer"/>
</dbReference>
<evidence type="ECO:0000256" key="2">
    <source>
        <dbReference type="ARBA" id="ARBA00006601"/>
    </source>
</evidence>
<dbReference type="PIRSF" id="PIRSF000124">
    <property type="entry name" value="UDPglc_GDPman_dh"/>
    <property type="match status" value="1"/>
</dbReference>